<dbReference type="EMBL" id="CAJPEV010001478">
    <property type="protein sequence ID" value="CAG0892890.1"/>
    <property type="molecule type" value="Genomic_DNA"/>
</dbReference>
<dbReference type="InterPro" id="IPR007110">
    <property type="entry name" value="Ig-like_dom"/>
</dbReference>
<dbReference type="Gene3D" id="2.60.40.10">
    <property type="entry name" value="Immunoglobulins"/>
    <property type="match status" value="1"/>
</dbReference>
<dbReference type="PROSITE" id="PS50835">
    <property type="entry name" value="IG_LIKE"/>
    <property type="match status" value="1"/>
</dbReference>
<evidence type="ECO:0000259" key="4">
    <source>
        <dbReference type="PROSITE" id="PS50835"/>
    </source>
</evidence>
<evidence type="ECO:0000256" key="1">
    <source>
        <dbReference type="ARBA" id="ARBA00023319"/>
    </source>
</evidence>
<sequence>MYRSQFISLLFVLACCQPVFLSTAYGTPELVSTRRLHRTPQHILTRQRKNAGGTRRARTMNNLRISKAPPQEVSVDSGTPVILECEVWGWPMPDKVFWLRDGAKVEVESTGDLHLKSLSWGDMGEYTCRVENPLGEMDEVNTFVYPFGDSGRSGAVTGKDENSDALPSLETSEWEVPRGDSNNDGFAEAYFREEKILRGVLMGDRVRHGRMCLISSKGKEMK</sequence>
<dbReference type="GO" id="GO:0007411">
    <property type="term" value="P:axon guidance"/>
    <property type="evidence" value="ECO:0007669"/>
    <property type="project" value="TreeGrafter"/>
</dbReference>
<dbReference type="GO" id="GO:0007156">
    <property type="term" value="P:homophilic cell adhesion via plasma membrane adhesion molecules"/>
    <property type="evidence" value="ECO:0007669"/>
    <property type="project" value="TreeGrafter"/>
</dbReference>
<feature type="chain" id="PRO_5036209214" description="Ig-like domain-containing protein" evidence="3">
    <location>
        <begin position="22"/>
        <end position="222"/>
    </location>
</feature>
<evidence type="ECO:0000313" key="6">
    <source>
        <dbReference type="Proteomes" id="UP000677054"/>
    </source>
</evidence>
<dbReference type="PANTHER" id="PTHR10075:SF109">
    <property type="entry name" value="NEURAL_ECTODERMAL DEVELOPMENT FACTOR IMP-L2"/>
    <property type="match status" value="1"/>
</dbReference>
<keyword evidence="6" id="KW-1185">Reference proteome</keyword>
<keyword evidence="1" id="KW-0393">Immunoglobulin domain</keyword>
<dbReference type="GO" id="GO:0005886">
    <property type="term" value="C:plasma membrane"/>
    <property type="evidence" value="ECO:0007669"/>
    <property type="project" value="TreeGrafter"/>
</dbReference>
<proteinExistence type="predicted"/>
<dbReference type="SMART" id="SM00409">
    <property type="entry name" value="IG"/>
    <property type="match status" value="1"/>
</dbReference>
<dbReference type="GO" id="GO:0070593">
    <property type="term" value="P:dendrite self-avoidance"/>
    <property type="evidence" value="ECO:0007669"/>
    <property type="project" value="TreeGrafter"/>
</dbReference>
<dbReference type="InterPro" id="IPR003598">
    <property type="entry name" value="Ig_sub2"/>
</dbReference>
<evidence type="ECO:0000313" key="5">
    <source>
        <dbReference type="EMBL" id="CAD7247519.1"/>
    </source>
</evidence>
<dbReference type="GO" id="GO:0030424">
    <property type="term" value="C:axon"/>
    <property type="evidence" value="ECO:0007669"/>
    <property type="project" value="TreeGrafter"/>
</dbReference>
<reference evidence="5" key="1">
    <citation type="submission" date="2020-11" db="EMBL/GenBank/DDBJ databases">
        <authorList>
            <person name="Tran Van P."/>
        </authorList>
    </citation>
    <scope>NUCLEOTIDE SEQUENCE</scope>
</reference>
<organism evidence="5">
    <name type="scientific">Darwinula stevensoni</name>
    <dbReference type="NCBI Taxonomy" id="69355"/>
    <lineage>
        <taxon>Eukaryota</taxon>
        <taxon>Metazoa</taxon>
        <taxon>Ecdysozoa</taxon>
        <taxon>Arthropoda</taxon>
        <taxon>Crustacea</taxon>
        <taxon>Oligostraca</taxon>
        <taxon>Ostracoda</taxon>
        <taxon>Podocopa</taxon>
        <taxon>Podocopida</taxon>
        <taxon>Darwinulocopina</taxon>
        <taxon>Darwinuloidea</taxon>
        <taxon>Darwinulidae</taxon>
        <taxon>Darwinula</taxon>
    </lineage>
</organism>
<dbReference type="PANTHER" id="PTHR10075">
    <property type="entry name" value="BASIGIN RELATED"/>
    <property type="match status" value="1"/>
</dbReference>
<name>A0A7R8XD54_9CRUS</name>
<dbReference type="AlphaFoldDB" id="A0A7R8XD54"/>
<feature type="signal peptide" evidence="3">
    <location>
        <begin position="1"/>
        <end position="21"/>
    </location>
</feature>
<dbReference type="SMART" id="SM00408">
    <property type="entry name" value="IGc2"/>
    <property type="match status" value="1"/>
</dbReference>
<dbReference type="PROSITE" id="PS51257">
    <property type="entry name" value="PROKAR_LIPOPROTEIN"/>
    <property type="match status" value="1"/>
</dbReference>
<dbReference type="EMBL" id="LR900995">
    <property type="protein sequence ID" value="CAD7247519.1"/>
    <property type="molecule type" value="Genomic_DNA"/>
</dbReference>
<dbReference type="Pfam" id="PF13927">
    <property type="entry name" value="Ig_3"/>
    <property type="match status" value="1"/>
</dbReference>
<dbReference type="InterPro" id="IPR036179">
    <property type="entry name" value="Ig-like_dom_sf"/>
</dbReference>
<keyword evidence="3" id="KW-0732">Signal</keyword>
<dbReference type="GO" id="GO:0098632">
    <property type="term" value="F:cell-cell adhesion mediator activity"/>
    <property type="evidence" value="ECO:0007669"/>
    <property type="project" value="TreeGrafter"/>
</dbReference>
<evidence type="ECO:0000256" key="2">
    <source>
        <dbReference type="SAM" id="MobiDB-lite"/>
    </source>
</evidence>
<dbReference type="InterPro" id="IPR003599">
    <property type="entry name" value="Ig_sub"/>
</dbReference>
<feature type="domain" description="Ig-like" evidence="4">
    <location>
        <begin position="63"/>
        <end position="141"/>
    </location>
</feature>
<dbReference type="OrthoDB" id="6138780at2759"/>
<dbReference type="SUPFAM" id="SSF48726">
    <property type="entry name" value="Immunoglobulin"/>
    <property type="match status" value="1"/>
</dbReference>
<feature type="region of interest" description="Disordered" evidence="2">
    <location>
        <begin position="154"/>
        <end position="180"/>
    </location>
</feature>
<dbReference type="Proteomes" id="UP000677054">
    <property type="component" value="Unassembled WGS sequence"/>
</dbReference>
<dbReference type="InterPro" id="IPR013783">
    <property type="entry name" value="Ig-like_fold"/>
</dbReference>
<evidence type="ECO:0000256" key="3">
    <source>
        <dbReference type="SAM" id="SignalP"/>
    </source>
</evidence>
<gene>
    <name evidence="5" type="ORF">DSTB1V02_LOCUS7350</name>
</gene>
<accession>A0A7R8XD54</accession>
<protein>
    <recommendedName>
        <fullName evidence="4">Ig-like domain-containing protein</fullName>
    </recommendedName>
</protein>